<feature type="compositionally biased region" description="Basic and acidic residues" evidence="7">
    <location>
        <begin position="72"/>
        <end position="88"/>
    </location>
</feature>
<dbReference type="InterPro" id="IPR018186">
    <property type="entry name" value="TF_T-box_CS"/>
</dbReference>
<feature type="compositionally biased region" description="Basic and acidic residues" evidence="7">
    <location>
        <begin position="395"/>
        <end position="410"/>
    </location>
</feature>
<dbReference type="InterPro" id="IPR048387">
    <property type="entry name" value="TBX2_3_RD"/>
</dbReference>
<comment type="caution">
    <text evidence="9">The sequence shown here is derived from an EMBL/GenBank/DDBJ whole genome shotgun (WGS) entry which is preliminary data.</text>
</comment>
<evidence type="ECO:0000313" key="9">
    <source>
        <dbReference type="EMBL" id="CAK6953566.1"/>
    </source>
</evidence>
<keyword evidence="4" id="KW-0804">Transcription</keyword>
<dbReference type="InterPro" id="IPR022582">
    <property type="entry name" value="TBX2/3_TAD"/>
</dbReference>
<feature type="region of interest" description="Disordered" evidence="7">
    <location>
        <begin position="60"/>
        <end position="90"/>
    </location>
</feature>
<dbReference type="EMBL" id="CAWUFR010000014">
    <property type="protein sequence ID" value="CAK6953566.1"/>
    <property type="molecule type" value="Genomic_DNA"/>
</dbReference>
<gene>
    <name evidence="9" type="ORF">FSCOSCO3_A014045</name>
</gene>
<dbReference type="PROSITE" id="PS01264">
    <property type="entry name" value="TBOX_2"/>
    <property type="match status" value="1"/>
</dbReference>
<dbReference type="GO" id="GO:0005634">
    <property type="term" value="C:nucleus"/>
    <property type="evidence" value="ECO:0007669"/>
    <property type="project" value="UniProtKB-SubCell"/>
</dbReference>
<dbReference type="Proteomes" id="UP001314229">
    <property type="component" value="Unassembled WGS sequence"/>
</dbReference>
<dbReference type="AlphaFoldDB" id="A0AAV1N4Y2"/>
<dbReference type="PRINTS" id="PR00937">
    <property type="entry name" value="TBOX"/>
</dbReference>
<dbReference type="InterPro" id="IPR002070">
    <property type="entry name" value="TF_Brachyury"/>
</dbReference>
<feature type="region of interest" description="Disordered" evidence="7">
    <location>
        <begin position="324"/>
        <end position="343"/>
    </location>
</feature>
<dbReference type="GO" id="GO:0045893">
    <property type="term" value="P:positive regulation of DNA-templated transcription"/>
    <property type="evidence" value="ECO:0007669"/>
    <property type="project" value="InterPro"/>
</dbReference>
<evidence type="ECO:0000313" key="10">
    <source>
        <dbReference type="Proteomes" id="UP001314229"/>
    </source>
</evidence>
<dbReference type="InterPro" id="IPR001699">
    <property type="entry name" value="TF_T-box"/>
</dbReference>
<proteinExistence type="predicted"/>
<evidence type="ECO:0000256" key="3">
    <source>
        <dbReference type="ARBA" id="ARBA00023125"/>
    </source>
</evidence>
<dbReference type="FunFam" id="2.60.40.820:FF:000003">
    <property type="entry name" value="T-box transcription factor TBX3"/>
    <property type="match status" value="1"/>
</dbReference>
<dbReference type="InterPro" id="IPR046360">
    <property type="entry name" value="T-box_DNA-bd"/>
</dbReference>
<evidence type="ECO:0000256" key="5">
    <source>
        <dbReference type="ARBA" id="ARBA00023242"/>
    </source>
</evidence>
<feature type="domain" description="T-box" evidence="8">
    <location>
        <begin position="88"/>
        <end position="266"/>
    </location>
</feature>
<dbReference type="PRINTS" id="PR00938">
    <property type="entry name" value="BRACHYURY"/>
</dbReference>
<name>A0AAV1N4Y2_SCOSC</name>
<dbReference type="InterPro" id="IPR008967">
    <property type="entry name" value="p53-like_TF_DNA-bd_sf"/>
</dbReference>
<dbReference type="CDD" id="cd20188">
    <property type="entry name" value="T-box_TBX2_3-like"/>
    <property type="match status" value="1"/>
</dbReference>
<feature type="region of interest" description="Disordered" evidence="7">
    <location>
        <begin position="395"/>
        <end position="423"/>
    </location>
</feature>
<dbReference type="GO" id="GO:0000785">
    <property type="term" value="C:chromatin"/>
    <property type="evidence" value="ECO:0007669"/>
    <property type="project" value="TreeGrafter"/>
</dbReference>
<comment type="caution">
    <text evidence="6">Lacks conserved residue(s) required for the propagation of feature annotation.</text>
</comment>
<reference evidence="9 10" key="1">
    <citation type="submission" date="2024-01" db="EMBL/GenBank/DDBJ databases">
        <authorList>
            <person name="Alioto T."/>
            <person name="Alioto T."/>
            <person name="Gomez Garrido J."/>
        </authorList>
    </citation>
    <scope>NUCLEOTIDE SEQUENCE [LARGE SCALE GENOMIC DNA]</scope>
</reference>
<dbReference type="PANTHER" id="PTHR11267:SF82">
    <property type="entry name" value="T-BOX TRANSCRIPTION FACTOR TBX2"/>
    <property type="match status" value="1"/>
</dbReference>
<dbReference type="Pfam" id="PF12598">
    <property type="entry name" value="TBX2-3_TAD"/>
    <property type="match status" value="1"/>
</dbReference>
<keyword evidence="2" id="KW-0805">Transcription regulation</keyword>
<dbReference type="GO" id="GO:0000981">
    <property type="term" value="F:DNA-binding transcription factor activity, RNA polymerase II-specific"/>
    <property type="evidence" value="ECO:0007669"/>
    <property type="project" value="TreeGrafter"/>
</dbReference>
<feature type="compositionally biased region" description="Basic and acidic residues" evidence="7">
    <location>
        <begin position="606"/>
        <end position="617"/>
    </location>
</feature>
<dbReference type="InterPro" id="IPR036960">
    <property type="entry name" value="T-box_sf"/>
</dbReference>
<evidence type="ECO:0000256" key="1">
    <source>
        <dbReference type="ARBA" id="ARBA00004123"/>
    </source>
</evidence>
<accession>A0AAV1N4Y2</accession>
<protein>
    <submittedName>
        <fullName evidence="9">T-box transcription factor TBX2b-like</fullName>
    </submittedName>
</protein>
<dbReference type="PROSITE" id="PS01283">
    <property type="entry name" value="TBOX_1"/>
    <property type="match status" value="1"/>
</dbReference>
<dbReference type="SMART" id="SM00425">
    <property type="entry name" value="TBOX"/>
    <property type="match status" value="1"/>
</dbReference>
<keyword evidence="3 6" id="KW-0238">DNA-binding</keyword>
<feature type="compositionally biased region" description="Polar residues" evidence="7">
    <location>
        <begin position="590"/>
        <end position="605"/>
    </location>
</feature>
<organism evidence="9 10">
    <name type="scientific">Scomber scombrus</name>
    <name type="common">Atlantic mackerel</name>
    <name type="synonym">Scomber vernalis</name>
    <dbReference type="NCBI Taxonomy" id="13677"/>
    <lineage>
        <taxon>Eukaryota</taxon>
        <taxon>Metazoa</taxon>
        <taxon>Chordata</taxon>
        <taxon>Craniata</taxon>
        <taxon>Vertebrata</taxon>
        <taxon>Euteleostomi</taxon>
        <taxon>Actinopterygii</taxon>
        <taxon>Neopterygii</taxon>
        <taxon>Teleostei</taxon>
        <taxon>Neoteleostei</taxon>
        <taxon>Acanthomorphata</taxon>
        <taxon>Pelagiaria</taxon>
        <taxon>Scombriformes</taxon>
        <taxon>Scombridae</taxon>
        <taxon>Scomber</taxon>
    </lineage>
</organism>
<keyword evidence="5 6" id="KW-0539">Nucleus</keyword>
<evidence type="ECO:0000256" key="4">
    <source>
        <dbReference type="ARBA" id="ARBA00023163"/>
    </source>
</evidence>
<dbReference type="GO" id="GO:0001708">
    <property type="term" value="P:cell fate specification"/>
    <property type="evidence" value="ECO:0007669"/>
    <property type="project" value="TreeGrafter"/>
</dbReference>
<evidence type="ECO:0000256" key="7">
    <source>
        <dbReference type="SAM" id="MobiDB-lite"/>
    </source>
</evidence>
<dbReference type="SUPFAM" id="SSF49417">
    <property type="entry name" value="p53-like transcription factors"/>
    <property type="match status" value="1"/>
</dbReference>
<evidence type="ECO:0000256" key="2">
    <source>
        <dbReference type="ARBA" id="ARBA00023015"/>
    </source>
</evidence>
<feature type="compositionally biased region" description="Polar residues" evidence="7">
    <location>
        <begin position="326"/>
        <end position="336"/>
    </location>
</feature>
<evidence type="ECO:0000259" key="8">
    <source>
        <dbReference type="PROSITE" id="PS50252"/>
    </source>
</evidence>
<dbReference type="Pfam" id="PF00907">
    <property type="entry name" value="T-box"/>
    <property type="match status" value="1"/>
</dbReference>
<feature type="region of interest" description="Disordered" evidence="7">
    <location>
        <begin position="281"/>
        <end position="313"/>
    </location>
</feature>
<feature type="region of interest" description="Disordered" evidence="7">
    <location>
        <begin position="590"/>
        <end position="628"/>
    </location>
</feature>
<dbReference type="PROSITE" id="PS50252">
    <property type="entry name" value="TBOX_3"/>
    <property type="match status" value="1"/>
</dbReference>
<comment type="subcellular location">
    <subcellularLocation>
        <location evidence="1 6">Nucleus</location>
    </subcellularLocation>
</comment>
<dbReference type="Gene3D" id="2.60.40.820">
    <property type="entry name" value="Transcription factor, T-box"/>
    <property type="match status" value="1"/>
</dbReference>
<feature type="compositionally biased region" description="Basic and acidic residues" evidence="7">
    <location>
        <begin position="287"/>
        <end position="296"/>
    </location>
</feature>
<sequence>MRDPVHTAAAMTYHPFQNNRQGALPLAAFLSSAQPSFSPAVAFLEVASVSEPLQEQAAFDARLHPGQQRSSKSLEPEDKPEDEPKVTLESRNLWNQFHKMGTEMVITKSGRRMFPAFKVRVDGLDETAKYILLMDIVAVDDCRYKFHNSRWMVAGKADPEMPKRMYIHPDSPSKGGQWMSKPVAFHKLKLTNNMSDKHGFTILNSMHKYQPRFHIVKANDIMKLPYSTFQTHVFPETEFIAVTAYQNEKITQLKIDNNPFAKGFRDTGNGKREKRSKQLNISSLHENQNKADRDCADSDDSYEQPGTSDLFYSPQELMSSPLLFTPTCQDENTGSDSDIDPQDEDIAEASCSRTEYSSPSSLRSEDILWNRSAVSKSNDNQNTAKDRTIFRTSSDKYSMEVDSSKNHESENTDGVLPMTSQTRSSSYLSAGHLQNLALSNSHQFLKLGTPLLFHPGHLSVKPDTFPTTGIGHPFSSLSGVNDLENGGLPSQSITSPSPFMFHLSQHMLASQGISLSPLGGLFSYPYCYMAAPPAIAPSLPTCSATSTLARNHCFRSSQPWSRFSPYPMPTSVTSSQNLLTARLPANSQSELFKSGSRESSPVSDNDSYKTKSKEKTTPPEPNVKSSTDQLQNMHDFQYMPSKPAKYGIKIWVACDTIRLRLEDAILYREADFWRPGEEPGDVDCA</sequence>
<dbReference type="PANTHER" id="PTHR11267">
    <property type="entry name" value="T-BOX PROTEIN-RELATED"/>
    <property type="match status" value="1"/>
</dbReference>
<evidence type="ECO:0000256" key="6">
    <source>
        <dbReference type="PROSITE-ProRule" id="PRU00201"/>
    </source>
</evidence>
<keyword evidence="10" id="KW-1185">Reference proteome</keyword>
<dbReference type="Pfam" id="PF20627">
    <property type="entry name" value="TBX2-3_RD"/>
    <property type="match status" value="1"/>
</dbReference>
<dbReference type="GO" id="GO:0000978">
    <property type="term" value="F:RNA polymerase II cis-regulatory region sequence-specific DNA binding"/>
    <property type="evidence" value="ECO:0007669"/>
    <property type="project" value="InterPro"/>
</dbReference>